<dbReference type="Proteomes" id="UP000242913">
    <property type="component" value="Unassembled WGS sequence"/>
</dbReference>
<accession>A0A238BRE6</accession>
<protein>
    <submittedName>
        <fullName evidence="1">Uncharacterized protein</fullName>
    </submittedName>
</protein>
<organism evidence="1 2">
    <name type="scientific">Onchocerca flexuosa</name>
    <dbReference type="NCBI Taxonomy" id="387005"/>
    <lineage>
        <taxon>Eukaryota</taxon>
        <taxon>Metazoa</taxon>
        <taxon>Ecdysozoa</taxon>
        <taxon>Nematoda</taxon>
        <taxon>Chromadorea</taxon>
        <taxon>Rhabditida</taxon>
        <taxon>Spirurina</taxon>
        <taxon>Spiruromorpha</taxon>
        <taxon>Filarioidea</taxon>
        <taxon>Onchocercidae</taxon>
        <taxon>Onchocerca</taxon>
    </lineage>
</organism>
<dbReference type="InterPro" id="IPR036514">
    <property type="entry name" value="SGNH_hydro_sf"/>
</dbReference>
<keyword evidence="2" id="KW-1185">Reference proteome</keyword>
<dbReference type="AlphaFoldDB" id="A0A238BRE6"/>
<gene>
    <name evidence="1" type="ORF">X798_05760</name>
</gene>
<reference evidence="1 2" key="1">
    <citation type="submission" date="2015-12" db="EMBL/GenBank/DDBJ databases">
        <title>Draft genome of the nematode, Onchocerca flexuosa.</title>
        <authorList>
            <person name="Mitreva M."/>
        </authorList>
    </citation>
    <scope>NUCLEOTIDE SEQUENCE [LARGE SCALE GENOMIC DNA]</scope>
    <source>
        <strain evidence="1">Red Deer</strain>
    </source>
</reference>
<dbReference type="EMBL" id="KZ270038">
    <property type="protein sequence ID" value="OZC07235.1"/>
    <property type="molecule type" value="Genomic_DNA"/>
</dbReference>
<dbReference type="OrthoDB" id="1600564at2759"/>
<dbReference type="SUPFAM" id="SSF52266">
    <property type="entry name" value="SGNH hydrolase"/>
    <property type="match status" value="1"/>
</dbReference>
<proteinExistence type="predicted"/>
<evidence type="ECO:0000313" key="1">
    <source>
        <dbReference type="EMBL" id="OZC07235.1"/>
    </source>
</evidence>
<name>A0A238BRE6_9BILA</name>
<evidence type="ECO:0000313" key="2">
    <source>
        <dbReference type="Proteomes" id="UP000242913"/>
    </source>
</evidence>
<sequence>MPETESRPKIMLGIMIEDGTGCVNRVTEGNNDEIDGTNGPIEFTQLSLDWFIMIRLLVSLLPLLIFPHSSSSFNLLHKPHNVPCSQLIVFGDDFTDDGAEFSIHSHGFMRNSNGPVWPEYLNKMLECEEYINYAYSGARSDYNNMFFSDWSGVLWQIEYHFMSYRTVPRDSLIILQVGGLSELILPQENIDGSINVDKIYENIAHAVLGLINTIDNGIIIIMNLVDPYEAPGYAMFASSGNDDDLDISSVVSHLNSKLWKLVVTEGRGNRQVGLFDLNAAVVDAVRGLNTNEPFTYQQDNMTSLKVFDYAYYDKWYPSTLVHHKIAQKLAKFLEDL</sequence>
<dbReference type="Gene3D" id="3.40.50.1110">
    <property type="entry name" value="SGNH hydrolase"/>
    <property type="match status" value="1"/>
</dbReference>